<name>A0A5B7KIN5_PORTR</name>
<dbReference type="EMBL" id="VSRR010144706">
    <property type="protein sequence ID" value="MPD05158.1"/>
    <property type="molecule type" value="Genomic_DNA"/>
</dbReference>
<evidence type="ECO:0000313" key="2">
    <source>
        <dbReference type="EMBL" id="MPD05158.1"/>
    </source>
</evidence>
<sequence>MKLPVVSMLPHSDHHTSKPLHNLLLLLLLLLLLQPPCTIQLPNKTPTTRHLFFFYVSGPAVVPGG</sequence>
<evidence type="ECO:0000256" key="1">
    <source>
        <dbReference type="SAM" id="SignalP"/>
    </source>
</evidence>
<feature type="chain" id="PRO_5023140574" evidence="1">
    <location>
        <begin position="40"/>
        <end position="65"/>
    </location>
</feature>
<evidence type="ECO:0000313" key="3">
    <source>
        <dbReference type="Proteomes" id="UP000324222"/>
    </source>
</evidence>
<dbReference type="Proteomes" id="UP000324222">
    <property type="component" value="Unassembled WGS sequence"/>
</dbReference>
<gene>
    <name evidence="2" type="ORF">E2C01_100889</name>
</gene>
<reference evidence="2 3" key="1">
    <citation type="submission" date="2019-05" db="EMBL/GenBank/DDBJ databases">
        <title>Another draft genome of Portunus trituberculatus and its Hox gene families provides insights of decapod evolution.</title>
        <authorList>
            <person name="Jeong J.-H."/>
            <person name="Song I."/>
            <person name="Kim S."/>
            <person name="Choi T."/>
            <person name="Kim D."/>
            <person name="Ryu S."/>
            <person name="Kim W."/>
        </authorList>
    </citation>
    <scope>NUCLEOTIDE SEQUENCE [LARGE SCALE GENOMIC DNA]</scope>
    <source>
        <tissue evidence="2">Muscle</tissue>
    </source>
</reference>
<keyword evidence="1" id="KW-0732">Signal</keyword>
<accession>A0A5B7KIN5</accession>
<proteinExistence type="predicted"/>
<organism evidence="2 3">
    <name type="scientific">Portunus trituberculatus</name>
    <name type="common">Swimming crab</name>
    <name type="synonym">Neptunus trituberculatus</name>
    <dbReference type="NCBI Taxonomy" id="210409"/>
    <lineage>
        <taxon>Eukaryota</taxon>
        <taxon>Metazoa</taxon>
        <taxon>Ecdysozoa</taxon>
        <taxon>Arthropoda</taxon>
        <taxon>Crustacea</taxon>
        <taxon>Multicrustacea</taxon>
        <taxon>Malacostraca</taxon>
        <taxon>Eumalacostraca</taxon>
        <taxon>Eucarida</taxon>
        <taxon>Decapoda</taxon>
        <taxon>Pleocyemata</taxon>
        <taxon>Brachyura</taxon>
        <taxon>Eubrachyura</taxon>
        <taxon>Portunoidea</taxon>
        <taxon>Portunidae</taxon>
        <taxon>Portuninae</taxon>
        <taxon>Portunus</taxon>
    </lineage>
</organism>
<keyword evidence="3" id="KW-1185">Reference proteome</keyword>
<protein>
    <submittedName>
        <fullName evidence="2">Uncharacterized protein</fullName>
    </submittedName>
</protein>
<feature type="signal peptide" evidence="1">
    <location>
        <begin position="1"/>
        <end position="39"/>
    </location>
</feature>
<dbReference type="AlphaFoldDB" id="A0A5B7KIN5"/>
<comment type="caution">
    <text evidence="2">The sequence shown here is derived from an EMBL/GenBank/DDBJ whole genome shotgun (WGS) entry which is preliminary data.</text>
</comment>